<comment type="similarity">
    <text evidence="1">Belongs to the short-chain dehydrogenases/reductases (SDR) family.</text>
</comment>
<dbReference type="FunFam" id="3.40.50.720:FF:000084">
    <property type="entry name" value="Short-chain dehydrogenase reductase"/>
    <property type="match status" value="1"/>
</dbReference>
<proteinExistence type="inferred from homology"/>
<dbReference type="CDD" id="cd05233">
    <property type="entry name" value="SDR_c"/>
    <property type="match status" value="1"/>
</dbReference>
<organism evidence="4 5">
    <name type="scientific">Lutibaculum baratangense AMV1</name>
    <dbReference type="NCBI Taxonomy" id="631454"/>
    <lineage>
        <taxon>Bacteria</taxon>
        <taxon>Pseudomonadati</taxon>
        <taxon>Pseudomonadota</taxon>
        <taxon>Alphaproteobacteria</taxon>
        <taxon>Hyphomicrobiales</taxon>
        <taxon>Tepidamorphaceae</taxon>
        <taxon>Lutibaculum</taxon>
    </lineage>
</organism>
<dbReference type="OrthoDB" id="7568484at2"/>
<dbReference type="InterPro" id="IPR036291">
    <property type="entry name" value="NAD(P)-bd_dom_sf"/>
</dbReference>
<dbReference type="Proteomes" id="UP000017819">
    <property type="component" value="Unassembled WGS sequence"/>
</dbReference>
<dbReference type="PROSITE" id="PS00061">
    <property type="entry name" value="ADH_SHORT"/>
    <property type="match status" value="1"/>
</dbReference>
<dbReference type="GO" id="GO:0004316">
    <property type="term" value="F:3-oxoacyl-[acyl-carrier-protein] reductase (NADPH) activity"/>
    <property type="evidence" value="ECO:0007669"/>
    <property type="project" value="UniProtKB-EC"/>
</dbReference>
<dbReference type="GO" id="GO:0006633">
    <property type="term" value="P:fatty acid biosynthetic process"/>
    <property type="evidence" value="ECO:0007669"/>
    <property type="project" value="TreeGrafter"/>
</dbReference>
<evidence type="ECO:0000313" key="5">
    <source>
        <dbReference type="Proteomes" id="UP000017819"/>
    </source>
</evidence>
<dbReference type="InterPro" id="IPR020904">
    <property type="entry name" value="Sc_DH/Rdtase_CS"/>
</dbReference>
<dbReference type="PANTHER" id="PTHR42760:SF133">
    <property type="entry name" value="3-OXOACYL-[ACYL-CARRIER-PROTEIN] REDUCTASE"/>
    <property type="match status" value="1"/>
</dbReference>
<evidence type="ECO:0000259" key="3">
    <source>
        <dbReference type="SMART" id="SM00822"/>
    </source>
</evidence>
<sequence>MRFEGKVAIVTGGARGIGRACALRLSEEGARVVIADVLEREGEDTAAECGGADGEARFIYCDVGERLDVRNMLTETLEHFGHVDILVANAGIMRSVPFLEVTEADFDKTMCVNVKGTFLVAQAVARHMVERVEAGEEPGSIITMSSINSVVALPNAVAYSASKGAISQLTKSMALALAEHGIRVNAVGPGSVSTDMLGVGDNSAMRRKILARTPLGRIATPREIAGVVAFLASDDASYITGQTIYPDGGRLSLNGIVTPPEEE</sequence>
<keyword evidence="5" id="KW-1185">Reference proteome</keyword>
<dbReference type="NCBIfam" id="NF005559">
    <property type="entry name" value="PRK07231.1"/>
    <property type="match status" value="1"/>
</dbReference>
<feature type="domain" description="Ketoreductase" evidence="3">
    <location>
        <begin position="6"/>
        <end position="190"/>
    </location>
</feature>
<dbReference type="EC" id="1.1.1.100" evidence="4"/>
<dbReference type="SMART" id="SM00822">
    <property type="entry name" value="PKS_KR"/>
    <property type="match status" value="1"/>
</dbReference>
<accession>V4RB59</accession>
<dbReference type="STRING" id="631454.N177_3780"/>
<dbReference type="GO" id="GO:0048038">
    <property type="term" value="F:quinone binding"/>
    <property type="evidence" value="ECO:0007669"/>
    <property type="project" value="TreeGrafter"/>
</dbReference>
<evidence type="ECO:0000256" key="2">
    <source>
        <dbReference type="ARBA" id="ARBA00023002"/>
    </source>
</evidence>
<evidence type="ECO:0000256" key="1">
    <source>
        <dbReference type="ARBA" id="ARBA00006484"/>
    </source>
</evidence>
<comment type="caution">
    <text evidence="4">The sequence shown here is derived from an EMBL/GenBank/DDBJ whole genome shotgun (WGS) entry which is preliminary data.</text>
</comment>
<protein>
    <submittedName>
        <fullName evidence="4">3-oxoacyl-[acyl-carrier protein] reductase</fullName>
        <ecNumber evidence="4">1.1.1.100</ecNumber>
    </submittedName>
</protein>
<dbReference type="PRINTS" id="PR00081">
    <property type="entry name" value="GDHRDH"/>
</dbReference>
<gene>
    <name evidence="4" type="ORF">N177_3780</name>
</gene>
<evidence type="ECO:0000313" key="4">
    <source>
        <dbReference type="EMBL" id="ESR22644.1"/>
    </source>
</evidence>
<keyword evidence="2 4" id="KW-0560">Oxidoreductase</keyword>
<reference evidence="4 5" key="1">
    <citation type="journal article" date="2014" name="Genome Announc.">
        <title>Draft Genome Sequence of Lutibaculum baratangense Strain AMV1T, Isolated from a Mud Volcano in Andamans, India.</title>
        <authorList>
            <person name="Singh A."/>
            <person name="Sreenivas A."/>
            <person name="Sathyanarayana Reddy G."/>
            <person name="Pinnaka A.K."/>
            <person name="Shivaji S."/>
        </authorList>
    </citation>
    <scope>NUCLEOTIDE SEQUENCE [LARGE SCALE GENOMIC DNA]</scope>
    <source>
        <strain evidence="4 5">AMV1</strain>
    </source>
</reference>
<dbReference type="EMBL" id="AWXZ01000040">
    <property type="protein sequence ID" value="ESR22644.1"/>
    <property type="molecule type" value="Genomic_DNA"/>
</dbReference>
<dbReference type="PANTHER" id="PTHR42760">
    <property type="entry name" value="SHORT-CHAIN DEHYDROGENASES/REDUCTASES FAMILY MEMBER"/>
    <property type="match status" value="1"/>
</dbReference>
<dbReference type="Pfam" id="PF13561">
    <property type="entry name" value="adh_short_C2"/>
    <property type="match status" value="1"/>
</dbReference>
<dbReference type="InterPro" id="IPR002347">
    <property type="entry name" value="SDR_fam"/>
</dbReference>
<dbReference type="RefSeq" id="WP_023433890.1">
    <property type="nucleotide sequence ID" value="NZ_AWXZ01000040.1"/>
</dbReference>
<dbReference type="InterPro" id="IPR057326">
    <property type="entry name" value="KR_dom"/>
</dbReference>
<dbReference type="SUPFAM" id="SSF51735">
    <property type="entry name" value="NAD(P)-binding Rossmann-fold domains"/>
    <property type="match status" value="1"/>
</dbReference>
<dbReference type="PRINTS" id="PR00080">
    <property type="entry name" value="SDRFAMILY"/>
</dbReference>
<dbReference type="Gene3D" id="3.40.50.720">
    <property type="entry name" value="NAD(P)-binding Rossmann-like Domain"/>
    <property type="match status" value="1"/>
</dbReference>
<dbReference type="AlphaFoldDB" id="V4RB59"/>
<name>V4RB59_9HYPH</name>
<dbReference type="PATRIC" id="fig|631454.5.peg.3733"/>
<dbReference type="eggNOG" id="COG1028">
    <property type="taxonomic scope" value="Bacteria"/>
</dbReference>